<reference evidence="2" key="2">
    <citation type="journal article" date="2015" name="Data Brief">
        <title>Shoot transcriptome of the giant reed, Arundo donax.</title>
        <authorList>
            <person name="Barrero R.A."/>
            <person name="Guerrero F.D."/>
            <person name="Moolhuijzen P."/>
            <person name="Goolsby J.A."/>
            <person name="Tidwell J."/>
            <person name="Bellgard S.E."/>
            <person name="Bellgard M.I."/>
        </authorList>
    </citation>
    <scope>NUCLEOTIDE SEQUENCE</scope>
    <source>
        <tissue evidence="2">Shoot tissue taken approximately 20 cm above the soil surface</tissue>
    </source>
</reference>
<feature type="compositionally biased region" description="Basic and acidic residues" evidence="1">
    <location>
        <begin position="34"/>
        <end position="48"/>
    </location>
</feature>
<evidence type="ECO:0000256" key="1">
    <source>
        <dbReference type="SAM" id="MobiDB-lite"/>
    </source>
</evidence>
<dbReference type="AlphaFoldDB" id="A0A0A9AJV9"/>
<evidence type="ECO:0000313" key="2">
    <source>
        <dbReference type="EMBL" id="JAD47387.1"/>
    </source>
</evidence>
<sequence>MEAVRTGCGPRWGRRISKRPCRRRRAGKPNPMEVPRRGAAPEKQDGRRLASIVVPSSD</sequence>
<name>A0A0A9AJV9_ARUDO</name>
<feature type="compositionally biased region" description="Basic residues" evidence="1">
    <location>
        <begin position="12"/>
        <end position="27"/>
    </location>
</feature>
<organism evidence="2">
    <name type="scientific">Arundo donax</name>
    <name type="common">Giant reed</name>
    <name type="synonym">Donax arundinaceus</name>
    <dbReference type="NCBI Taxonomy" id="35708"/>
    <lineage>
        <taxon>Eukaryota</taxon>
        <taxon>Viridiplantae</taxon>
        <taxon>Streptophyta</taxon>
        <taxon>Embryophyta</taxon>
        <taxon>Tracheophyta</taxon>
        <taxon>Spermatophyta</taxon>
        <taxon>Magnoliopsida</taxon>
        <taxon>Liliopsida</taxon>
        <taxon>Poales</taxon>
        <taxon>Poaceae</taxon>
        <taxon>PACMAD clade</taxon>
        <taxon>Arundinoideae</taxon>
        <taxon>Arundineae</taxon>
        <taxon>Arundo</taxon>
    </lineage>
</organism>
<accession>A0A0A9AJV9</accession>
<dbReference type="EMBL" id="GBRH01250508">
    <property type="protein sequence ID" value="JAD47387.1"/>
    <property type="molecule type" value="Transcribed_RNA"/>
</dbReference>
<proteinExistence type="predicted"/>
<reference evidence="2" key="1">
    <citation type="submission" date="2014-09" db="EMBL/GenBank/DDBJ databases">
        <authorList>
            <person name="Magalhaes I.L.F."/>
            <person name="Oliveira U."/>
            <person name="Santos F.R."/>
            <person name="Vidigal T.H.D.A."/>
            <person name="Brescovit A.D."/>
            <person name="Santos A.J."/>
        </authorList>
    </citation>
    <scope>NUCLEOTIDE SEQUENCE</scope>
    <source>
        <tissue evidence="2">Shoot tissue taken approximately 20 cm above the soil surface</tissue>
    </source>
</reference>
<protein>
    <submittedName>
        <fullName evidence="2">Uncharacterized protein</fullName>
    </submittedName>
</protein>
<feature type="region of interest" description="Disordered" evidence="1">
    <location>
        <begin position="1"/>
        <end position="58"/>
    </location>
</feature>